<dbReference type="GO" id="GO:0005975">
    <property type="term" value="P:carbohydrate metabolic process"/>
    <property type="evidence" value="ECO:0007669"/>
    <property type="project" value="InterPro"/>
</dbReference>
<reference evidence="2" key="1">
    <citation type="submission" date="2021-03" db="EMBL/GenBank/DDBJ databases">
        <authorList>
            <person name="Tagirdzhanova G."/>
        </authorList>
    </citation>
    <scope>NUCLEOTIDE SEQUENCE</scope>
</reference>
<dbReference type="PANTHER" id="PTHR41814">
    <property type="entry name" value="EXPRESSED PROTEIN"/>
    <property type="match status" value="1"/>
</dbReference>
<accession>A0A8H3IIW7</accession>
<evidence type="ECO:0008006" key="4">
    <source>
        <dbReference type="Google" id="ProtNLM"/>
    </source>
</evidence>
<evidence type="ECO:0000313" key="2">
    <source>
        <dbReference type="EMBL" id="CAF9929677.1"/>
    </source>
</evidence>
<dbReference type="InterPro" id="IPR012341">
    <property type="entry name" value="6hp_glycosidase-like_sf"/>
</dbReference>
<comment type="caution">
    <text evidence="2">The sequence shown here is derived from an EMBL/GenBank/DDBJ whole genome shotgun (WGS) entry which is preliminary data.</text>
</comment>
<dbReference type="OrthoDB" id="4138492at2759"/>
<organism evidence="2 3">
    <name type="scientific">Heterodermia speciosa</name>
    <dbReference type="NCBI Taxonomy" id="116794"/>
    <lineage>
        <taxon>Eukaryota</taxon>
        <taxon>Fungi</taxon>
        <taxon>Dikarya</taxon>
        <taxon>Ascomycota</taxon>
        <taxon>Pezizomycotina</taxon>
        <taxon>Lecanoromycetes</taxon>
        <taxon>OSLEUM clade</taxon>
        <taxon>Lecanoromycetidae</taxon>
        <taxon>Caliciales</taxon>
        <taxon>Physciaceae</taxon>
        <taxon>Heterodermia</taxon>
    </lineage>
</organism>
<proteinExistence type="predicted"/>
<dbReference type="Pfam" id="PF07470">
    <property type="entry name" value="Glyco_hydro_88"/>
    <property type="match status" value="1"/>
</dbReference>
<sequence>MPSSLDTYAGSGFNVANVMARALTSSGHSWEYGTAAQALLELRNPQIGIFGNPFPDDELPTAVTLENVPSLTYVKPFIRLDNDTLIDGDGAVGDPASLGVSALLLGQSDKAYAAAAQRQSDHILNKAPRYENGAISHRENEAELWADFVYMAPPFLAYQAVASNNKTLLREAGHQCLLQQEILRPQRSHNRTRGLWRHIIGPDDAQDLGFWATGNGWAAAGMTRVLATIQHWGPSKSWTSEQYSLKKSIIDILNGAAHAARRGQPPLLCNYLDDGTWFADAASTAIIASVAYRMAVLAPDVTKQHHIAFADKLRKAVEAHVDNATGLVAPTVNSLDWKSRIPSAEGSPEGQSFAVLMFAAHRDYCMQAGKGNQGCERF</sequence>
<dbReference type="AlphaFoldDB" id="A0A8H3IIW7"/>
<name>A0A8H3IIW7_9LECA</name>
<gene>
    <name evidence="2" type="ORF">HETSPECPRED_007436</name>
</gene>
<dbReference type="InterPro" id="IPR008928">
    <property type="entry name" value="6-hairpin_glycosidase_sf"/>
</dbReference>
<dbReference type="PANTHER" id="PTHR41814:SF1">
    <property type="entry name" value="CELLULASE"/>
    <property type="match status" value="1"/>
</dbReference>
<dbReference type="Proteomes" id="UP000664521">
    <property type="component" value="Unassembled WGS sequence"/>
</dbReference>
<dbReference type="Gene3D" id="1.50.10.10">
    <property type="match status" value="1"/>
</dbReference>
<dbReference type="InterPro" id="IPR010905">
    <property type="entry name" value="Glyco_hydro_88"/>
</dbReference>
<evidence type="ECO:0000256" key="1">
    <source>
        <dbReference type="ARBA" id="ARBA00022801"/>
    </source>
</evidence>
<evidence type="ECO:0000313" key="3">
    <source>
        <dbReference type="Proteomes" id="UP000664521"/>
    </source>
</evidence>
<protein>
    <recommendedName>
        <fullName evidence="4">Six-hairpin glycosidase</fullName>
    </recommendedName>
</protein>
<dbReference type="GO" id="GO:0016787">
    <property type="term" value="F:hydrolase activity"/>
    <property type="evidence" value="ECO:0007669"/>
    <property type="project" value="UniProtKB-KW"/>
</dbReference>
<keyword evidence="3" id="KW-1185">Reference proteome</keyword>
<dbReference type="EMBL" id="CAJPDS010000052">
    <property type="protein sequence ID" value="CAF9929677.1"/>
    <property type="molecule type" value="Genomic_DNA"/>
</dbReference>
<dbReference type="SUPFAM" id="SSF48208">
    <property type="entry name" value="Six-hairpin glycosidases"/>
    <property type="match status" value="1"/>
</dbReference>
<keyword evidence="1" id="KW-0378">Hydrolase</keyword>